<organism evidence="10 11">
    <name type="scientific">Reichenbachiella faecimaris</name>
    <dbReference type="NCBI Taxonomy" id="692418"/>
    <lineage>
        <taxon>Bacteria</taxon>
        <taxon>Pseudomonadati</taxon>
        <taxon>Bacteroidota</taxon>
        <taxon>Cytophagia</taxon>
        <taxon>Cytophagales</taxon>
        <taxon>Reichenbachiellaceae</taxon>
        <taxon>Reichenbachiella</taxon>
    </lineage>
</organism>
<name>A0A1W2G4P1_REIFA</name>
<dbReference type="Gene3D" id="3.30.565.10">
    <property type="entry name" value="Histidine kinase-like ATPase, C-terminal domain"/>
    <property type="match status" value="1"/>
</dbReference>
<evidence type="ECO:0000256" key="3">
    <source>
        <dbReference type="ARBA" id="ARBA00022553"/>
    </source>
</evidence>
<dbReference type="SMART" id="SM00388">
    <property type="entry name" value="HisKA"/>
    <property type="match status" value="1"/>
</dbReference>
<keyword evidence="6 10" id="KW-0418">Kinase</keyword>
<dbReference type="InterPro" id="IPR050428">
    <property type="entry name" value="TCS_sensor_his_kinase"/>
</dbReference>
<dbReference type="PROSITE" id="PS50109">
    <property type="entry name" value="HIS_KIN"/>
    <property type="match status" value="1"/>
</dbReference>
<dbReference type="Pfam" id="PF00512">
    <property type="entry name" value="HisKA"/>
    <property type="match status" value="1"/>
</dbReference>
<dbReference type="OrthoDB" id="1522504at2"/>
<dbReference type="Proteomes" id="UP000192472">
    <property type="component" value="Unassembled WGS sequence"/>
</dbReference>
<dbReference type="InterPro" id="IPR003661">
    <property type="entry name" value="HisK_dim/P_dom"/>
</dbReference>
<dbReference type="InterPro" id="IPR036097">
    <property type="entry name" value="HisK_dim/P_sf"/>
</dbReference>
<dbReference type="GO" id="GO:0005886">
    <property type="term" value="C:plasma membrane"/>
    <property type="evidence" value="ECO:0007669"/>
    <property type="project" value="TreeGrafter"/>
</dbReference>
<feature type="transmembrane region" description="Helical" evidence="8">
    <location>
        <begin position="12"/>
        <end position="30"/>
    </location>
</feature>
<keyword evidence="8" id="KW-0472">Membrane</keyword>
<dbReference type="SUPFAM" id="SSF47384">
    <property type="entry name" value="Homodimeric domain of signal transducing histidine kinase"/>
    <property type="match status" value="1"/>
</dbReference>
<dbReference type="Gene3D" id="1.10.287.130">
    <property type="match status" value="1"/>
</dbReference>
<keyword evidence="5 8" id="KW-0812">Transmembrane</keyword>
<dbReference type="InterPro" id="IPR005467">
    <property type="entry name" value="His_kinase_dom"/>
</dbReference>
<comment type="catalytic activity">
    <reaction evidence="1">
        <text>ATP + protein L-histidine = ADP + protein N-phospho-L-histidine.</text>
        <dbReference type="EC" id="2.7.13.3"/>
    </reaction>
</comment>
<sequence>MKLLSLTSRYYFLSIVIILSIGGVFAYYIIKNIVNHEFNEKLLADRQQFLFEWHTYEEIQEVFYLNVGDRISIKELPVGTLAPMTMRDTLMWDDYEKRILPFRVLRFSDQLDGKNYSVSITKSLLPNEDLITGISEIILLLMGSIIVTLLVVNRQISKRIWSPFYETIAKLKKFKISTTSEVNFEESKIFEFEELNDEIKKMLDKSQADYNNLKEFTENASHEIQTPLAIIKSKSELLLQDGNLPEEDLDEINKINEAANRLSKLNTDLILLTQMENHQFEDMESIDLVDFIENKLTYFEELIDLKKIYLKKSYEFHPVLKMNSTLAFLLINNLLKNAIRHNVDKGYLRIYTFQNRMVFENSGHQSNVDPQSLFQRFKKGNVSHDSSGLGLALIKKVCDIHQMTVTYTVQEVNHKIEIHF</sequence>
<accession>A0A1W2G4P1</accession>
<feature type="domain" description="Histidine kinase" evidence="9">
    <location>
        <begin position="219"/>
        <end position="420"/>
    </location>
</feature>
<gene>
    <name evidence="10" type="ORF">SAMN04488029_0021</name>
</gene>
<evidence type="ECO:0000256" key="8">
    <source>
        <dbReference type="SAM" id="Phobius"/>
    </source>
</evidence>
<evidence type="ECO:0000256" key="1">
    <source>
        <dbReference type="ARBA" id="ARBA00000085"/>
    </source>
</evidence>
<proteinExistence type="predicted"/>
<dbReference type="SUPFAM" id="SSF55874">
    <property type="entry name" value="ATPase domain of HSP90 chaperone/DNA topoisomerase II/histidine kinase"/>
    <property type="match status" value="1"/>
</dbReference>
<dbReference type="AlphaFoldDB" id="A0A1W2G4P1"/>
<keyword evidence="4" id="KW-0808">Transferase</keyword>
<dbReference type="InterPro" id="IPR003594">
    <property type="entry name" value="HATPase_dom"/>
</dbReference>
<reference evidence="10 11" key="1">
    <citation type="submission" date="2017-04" db="EMBL/GenBank/DDBJ databases">
        <authorList>
            <person name="Afonso C.L."/>
            <person name="Miller P.J."/>
            <person name="Scott M.A."/>
            <person name="Spackman E."/>
            <person name="Goraichik I."/>
            <person name="Dimitrov K.M."/>
            <person name="Suarez D.L."/>
            <person name="Swayne D.E."/>
        </authorList>
    </citation>
    <scope>NUCLEOTIDE SEQUENCE [LARGE SCALE GENOMIC DNA]</scope>
    <source>
        <strain evidence="10 11">DSM 26133</strain>
    </source>
</reference>
<evidence type="ECO:0000256" key="6">
    <source>
        <dbReference type="ARBA" id="ARBA00022777"/>
    </source>
</evidence>
<evidence type="ECO:0000313" key="11">
    <source>
        <dbReference type="Proteomes" id="UP000192472"/>
    </source>
</evidence>
<evidence type="ECO:0000256" key="2">
    <source>
        <dbReference type="ARBA" id="ARBA00012438"/>
    </source>
</evidence>
<dbReference type="PANTHER" id="PTHR45436">
    <property type="entry name" value="SENSOR HISTIDINE KINASE YKOH"/>
    <property type="match status" value="1"/>
</dbReference>
<evidence type="ECO:0000313" key="10">
    <source>
        <dbReference type="EMBL" id="SMD31659.1"/>
    </source>
</evidence>
<dbReference type="EMBL" id="FWYF01000001">
    <property type="protein sequence ID" value="SMD31659.1"/>
    <property type="molecule type" value="Genomic_DNA"/>
</dbReference>
<keyword evidence="11" id="KW-1185">Reference proteome</keyword>
<evidence type="ECO:0000256" key="7">
    <source>
        <dbReference type="ARBA" id="ARBA00022989"/>
    </source>
</evidence>
<evidence type="ECO:0000256" key="4">
    <source>
        <dbReference type="ARBA" id="ARBA00022679"/>
    </source>
</evidence>
<dbReference type="InterPro" id="IPR036890">
    <property type="entry name" value="HATPase_C_sf"/>
</dbReference>
<dbReference type="RefSeq" id="WP_139793688.1">
    <property type="nucleotide sequence ID" value="NZ_FWYF01000001.1"/>
</dbReference>
<dbReference type="CDD" id="cd00082">
    <property type="entry name" value="HisKA"/>
    <property type="match status" value="1"/>
</dbReference>
<feature type="transmembrane region" description="Helical" evidence="8">
    <location>
        <begin position="130"/>
        <end position="152"/>
    </location>
</feature>
<dbReference type="Pfam" id="PF02518">
    <property type="entry name" value="HATPase_c"/>
    <property type="match status" value="1"/>
</dbReference>
<dbReference type="EC" id="2.7.13.3" evidence="2"/>
<evidence type="ECO:0000256" key="5">
    <source>
        <dbReference type="ARBA" id="ARBA00022692"/>
    </source>
</evidence>
<keyword evidence="7 8" id="KW-1133">Transmembrane helix</keyword>
<keyword evidence="3" id="KW-0597">Phosphoprotein</keyword>
<dbReference type="STRING" id="692418.SAMN04488029_0021"/>
<protein>
    <recommendedName>
        <fullName evidence="2">histidine kinase</fullName>
        <ecNumber evidence="2">2.7.13.3</ecNumber>
    </recommendedName>
</protein>
<dbReference type="GO" id="GO:0000155">
    <property type="term" value="F:phosphorelay sensor kinase activity"/>
    <property type="evidence" value="ECO:0007669"/>
    <property type="project" value="InterPro"/>
</dbReference>
<dbReference type="PANTHER" id="PTHR45436:SF5">
    <property type="entry name" value="SENSOR HISTIDINE KINASE TRCS"/>
    <property type="match status" value="1"/>
</dbReference>
<evidence type="ECO:0000259" key="9">
    <source>
        <dbReference type="PROSITE" id="PS50109"/>
    </source>
</evidence>